<feature type="region of interest" description="Disordered" evidence="1">
    <location>
        <begin position="47"/>
        <end position="177"/>
    </location>
</feature>
<dbReference type="EMBL" id="JANPWB010000004">
    <property type="protein sequence ID" value="KAJ1190863.1"/>
    <property type="molecule type" value="Genomic_DNA"/>
</dbReference>
<evidence type="ECO:0000313" key="3">
    <source>
        <dbReference type="Proteomes" id="UP001066276"/>
    </source>
</evidence>
<evidence type="ECO:0000256" key="1">
    <source>
        <dbReference type="SAM" id="MobiDB-lite"/>
    </source>
</evidence>
<gene>
    <name evidence="2" type="ORF">NDU88_000182</name>
</gene>
<feature type="compositionally biased region" description="Polar residues" evidence="1">
    <location>
        <begin position="168"/>
        <end position="177"/>
    </location>
</feature>
<comment type="caution">
    <text evidence="2">The sequence shown here is derived from an EMBL/GenBank/DDBJ whole genome shotgun (WGS) entry which is preliminary data.</text>
</comment>
<dbReference type="AlphaFoldDB" id="A0AAV7UP98"/>
<name>A0AAV7UP98_PLEWA</name>
<dbReference type="Proteomes" id="UP001066276">
    <property type="component" value="Chromosome 2_2"/>
</dbReference>
<proteinExistence type="predicted"/>
<sequence length="177" mass="18472">MSSAARCGKGGPDGVSYRPWGNGPGITLVTNSCCFLDCVDSEQPRALMRPHSLRVPPEPGSRPARPATSSGGGRATASGPPQLSRTQHTVGPKPGATSRSHEPGVAFRRAPEVQIPNRRALTVQVPSGGWGSPRQNRARGLGPYAAEARPPPPEVQDTQYVPTRGPTARQTVQGAAA</sequence>
<accession>A0AAV7UP98</accession>
<evidence type="ECO:0000313" key="2">
    <source>
        <dbReference type="EMBL" id="KAJ1190863.1"/>
    </source>
</evidence>
<reference evidence="2" key="1">
    <citation type="journal article" date="2022" name="bioRxiv">
        <title>Sequencing and chromosome-scale assembly of the giantPleurodeles waltlgenome.</title>
        <authorList>
            <person name="Brown T."/>
            <person name="Elewa A."/>
            <person name="Iarovenko S."/>
            <person name="Subramanian E."/>
            <person name="Araus A.J."/>
            <person name="Petzold A."/>
            <person name="Susuki M."/>
            <person name="Suzuki K.-i.T."/>
            <person name="Hayashi T."/>
            <person name="Toyoda A."/>
            <person name="Oliveira C."/>
            <person name="Osipova E."/>
            <person name="Leigh N.D."/>
            <person name="Simon A."/>
            <person name="Yun M.H."/>
        </authorList>
    </citation>
    <scope>NUCLEOTIDE SEQUENCE</scope>
    <source>
        <strain evidence="2">20211129_DDA</strain>
        <tissue evidence="2">Liver</tissue>
    </source>
</reference>
<organism evidence="2 3">
    <name type="scientific">Pleurodeles waltl</name>
    <name type="common">Iberian ribbed newt</name>
    <dbReference type="NCBI Taxonomy" id="8319"/>
    <lineage>
        <taxon>Eukaryota</taxon>
        <taxon>Metazoa</taxon>
        <taxon>Chordata</taxon>
        <taxon>Craniata</taxon>
        <taxon>Vertebrata</taxon>
        <taxon>Euteleostomi</taxon>
        <taxon>Amphibia</taxon>
        <taxon>Batrachia</taxon>
        <taxon>Caudata</taxon>
        <taxon>Salamandroidea</taxon>
        <taxon>Salamandridae</taxon>
        <taxon>Pleurodelinae</taxon>
        <taxon>Pleurodeles</taxon>
    </lineage>
</organism>
<keyword evidence="3" id="KW-1185">Reference proteome</keyword>
<protein>
    <submittedName>
        <fullName evidence="2">Uncharacterized protein</fullName>
    </submittedName>
</protein>